<evidence type="ECO:0000313" key="8">
    <source>
        <dbReference type="EMBL" id="MCF2947333.1"/>
    </source>
</evidence>
<feature type="transmembrane region" description="Helical" evidence="1">
    <location>
        <begin position="81"/>
        <end position="101"/>
    </location>
</feature>
<dbReference type="InterPro" id="IPR036909">
    <property type="entry name" value="Cyt_c-like_dom_sf"/>
</dbReference>
<organism evidence="8 9">
    <name type="scientific">Paraglaciecola algarum</name>
    <dbReference type="NCBI Taxonomy" id="3050085"/>
    <lineage>
        <taxon>Bacteria</taxon>
        <taxon>Pseudomonadati</taxon>
        <taxon>Pseudomonadota</taxon>
        <taxon>Gammaproteobacteria</taxon>
        <taxon>Alteromonadales</taxon>
        <taxon>Alteromonadaceae</taxon>
        <taxon>Paraglaciecola</taxon>
    </lineage>
</organism>
<dbReference type="Pfam" id="PF07635">
    <property type="entry name" value="PSCyt1"/>
    <property type="match status" value="1"/>
</dbReference>
<feature type="transmembrane region" description="Helical" evidence="1">
    <location>
        <begin position="50"/>
        <end position="69"/>
    </location>
</feature>
<comment type="caution">
    <text evidence="8">The sequence shown here is derived from an EMBL/GenBank/DDBJ whole genome shotgun (WGS) entry which is preliminary data.</text>
</comment>
<evidence type="ECO:0000259" key="2">
    <source>
        <dbReference type="Pfam" id="PF07624"/>
    </source>
</evidence>
<gene>
    <name evidence="8" type="ORF">L0668_04380</name>
</gene>
<feature type="domain" description="Cytochrome C Planctomycete-type" evidence="6">
    <location>
        <begin position="213"/>
        <end position="259"/>
    </location>
</feature>
<feature type="transmembrane region" description="Helical" evidence="1">
    <location>
        <begin position="113"/>
        <end position="135"/>
    </location>
</feature>
<feature type="domain" description="DUF1592" evidence="5">
    <location>
        <begin position="896"/>
        <end position="1021"/>
    </location>
</feature>
<evidence type="ECO:0000259" key="7">
    <source>
        <dbReference type="Pfam" id="PF07637"/>
    </source>
</evidence>
<keyword evidence="1" id="KW-1133">Transmembrane helix</keyword>
<keyword evidence="1" id="KW-0472">Membrane</keyword>
<evidence type="ECO:0000259" key="6">
    <source>
        <dbReference type="Pfam" id="PF07635"/>
    </source>
</evidence>
<protein>
    <submittedName>
        <fullName evidence="8">DUF1592 domain-containing protein</fullName>
    </submittedName>
</protein>
<dbReference type="InterPro" id="IPR011429">
    <property type="entry name" value="Cyt_c_Planctomycete-type"/>
</dbReference>
<dbReference type="Pfam" id="PF07637">
    <property type="entry name" value="PSD5"/>
    <property type="match status" value="1"/>
</dbReference>
<dbReference type="Pfam" id="PF07631">
    <property type="entry name" value="PSD4"/>
    <property type="match status" value="1"/>
</dbReference>
<evidence type="ECO:0000259" key="5">
    <source>
        <dbReference type="Pfam" id="PF07631"/>
    </source>
</evidence>
<dbReference type="Pfam" id="PF07624">
    <property type="entry name" value="PSD2"/>
    <property type="match status" value="1"/>
</dbReference>
<proteinExistence type="predicted"/>
<dbReference type="InterPro" id="IPR013043">
    <property type="entry name" value="DUF1595"/>
</dbReference>
<dbReference type="RefSeq" id="WP_235310863.1">
    <property type="nucleotide sequence ID" value="NZ_JAKGAS010000002.1"/>
</dbReference>
<evidence type="ECO:0000256" key="1">
    <source>
        <dbReference type="SAM" id="Phobius"/>
    </source>
</evidence>
<reference evidence="8 9" key="1">
    <citation type="submission" date="2022-01" db="EMBL/GenBank/DDBJ databases">
        <title>Paraglaciecola sp. G1-23.</title>
        <authorList>
            <person name="Jin M.S."/>
            <person name="Han D.M."/>
            <person name="Kim H.M."/>
            <person name="Jeon C.O."/>
        </authorList>
    </citation>
    <scope>NUCLEOTIDE SEQUENCE [LARGE SCALE GENOMIC DNA]</scope>
    <source>
        <strain evidence="8 9">G1-23</strain>
    </source>
</reference>
<evidence type="ECO:0000259" key="4">
    <source>
        <dbReference type="Pfam" id="PF07627"/>
    </source>
</evidence>
<feature type="domain" description="DUF1595" evidence="7">
    <location>
        <begin position="792"/>
        <end position="852"/>
    </location>
</feature>
<dbReference type="InterPro" id="IPR013036">
    <property type="entry name" value="DUF1587"/>
</dbReference>
<dbReference type="SUPFAM" id="SSF46626">
    <property type="entry name" value="Cytochrome c"/>
    <property type="match status" value="1"/>
</dbReference>
<keyword evidence="9" id="KW-1185">Reference proteome</keyword>
<dbReference type="Proteomes" id="UP001521137">
    <property type="component" value="Unassembled WGS sequence"/>
</dbReference>
<name>A0ABS9D5N2_9ALTE</name>
<dbReference type="Pfam" id="PF07626">
    <property type="entry name" value="PSD3"/>
    <property type="match status" value="1"/>
</dbReference>
<accession>A0ABS9D5N2</accession>
<evidence type="ECO:0000259" key="3">
    <source>
        <dbReference type="Pfam" id="PF07626"/>
    </source>
</evidence>
<dbReference type="Pfam" id="PF07627">
    <property type="entry name" value="PSCyt3"/>
    <property type="match status" value="1"/>
</dbReference>
<keyword evidence="1" id="KW-0812">Transmembrane</keyword>
<dbReference type="InterPro" id="IPR013042">
    <property type="entry name" value="DUF1592"/>
</dbReference>
<feature type="domain" description="DUF1585" evidence="2">
    <location>
        <begin position="1152"/>
        <end position="1226"/>
    </location>
</feature>
<sequence>MFNNNFFKPFMLLLILALCLICGAYFAPIDEIAGDGILRFFGRFHVLVLHFPVTLLLLAPILSLASKFSQFKQLSAAVKPIWWLGALSAVVTVTMGLLLASNEGYAYTEVQQHMVAGVSVALLALYCTGLVTFGSTSLLSKVHYASASALLTATLFIAAHEGGNLVHGDTYLTRYSPEPFRTWLSPEEKDLDIAQIDDTHYLETVRPLLTEYCFGCHGPDTQKANVRLDILNPDYINGADAEHWHAALDMINSAEMPPKKKKQPSDQERRILVDWMTQGIQLAKAAKRNESKQVLRRLTKEQYTNTLQDLLGIEVDFGRELPDDPLSELGFSNNGELLQSSTLHLETFEKVARSALDKVIVGEEKPKIHHYRMHFGENLGVNEPHSKSAGYMDVPLEKEDFYVELLNVDGLTESPEQAIKKYFSASLRGSEIKRFKVQQKGIDLYSAMPHQEVTEAGKYGTWNGPSPNLSMQIKDQFPTSGDFVVRVKASQKQDFVKSVNSVAPLKNSELQFSLNPDGSPNINKDSQVQLDTARISKKTGLVFSDQNPRLLVSENLTKKIHLQSTLLTKDESQQFYQIDLVHPEIAFGKQVELEIKIDKLPAFKTTLQPTGQAKPGEPVISSLASAHLSEVWHQIEIKAKSDFPGYSDIVVTLLPEDHLVAKNHPESTFFNQVGQTNLPVLLPYLGTRTDDGMDYKNFAKGAIVSGEDKLYTFKGRLENLPIPNHGTQGDHITSSSLKVGVWNDDKIKHSAQKGSSINVEYIEFEAPYFAQWPTLEHQNIFFPTDNQDEEYAKNVITKFATKAFRRPVSDDDIAPYFELWQNLKAEFPRFEDGIKETLVAILCSPRFLYLVEPQAEQLAQAEKLAKTQSEAWYSKVLDVLSIGDAHASENTPASIDQFSLANRLSYFLWNSAPDQELLALAQKGELTANVNNQVLRMLRNDKKLQQFTKVFTSQWLRLDRQQGQTVNVSEYPDYTRFVKQDMQLETVQFFQHLLQENRSVLNVIDSDFVILNQNLAEFYGIEGVVGPEFRPVNTSGNQARGGLLAQGAFLTGHADGTHSHPVKRAVWVKSKILGDEPPPPPPNVPELDPETPGFEKLTLKQQLELHRDKESCRDCHAKIDPYGVVFEGFDAVGRSRTEYKGLPIDVKSILPNGTEINGMSDLKQYLLKEESDKVVLSVIKHLFGYALGREIGFSDDEELEQILQQVKAEDFRMQSLLLAIINSPSFNQI</sequence>
<feature type="domain" description="DUF1588" evidence="4">
    <location>
        <begin position="1040"/>
        <end position="1138"/>
    </location>
</feature>
<dbReference type="Gene3D" id="1.10.760.10">
    <property type="entry name" value="Cytochrome c-like domain"/>
    <property type="match status" value="1"/>
</dbReference>
<feature type="domain" description="DUF1587" evidence="3">
    <location>
        <begin position="296"/>
        <end position="360"/>
    </location>
</feature>
<evidence type="ECO:0000313" key="9">
    <source>
        <dbReference type="Proteomes" id="UP001521137"/>
    </source>
</evidence>
<dbReference type="InterPro" id="IPR013039">
    <property type="entry name" value="DUF1588"/>
</dbReference>
<dbReference type="EMBL" id="JAKGAS010000002">
    <property type="protein sequence ID" value="MCF2947333.1"/>
    <property type="molecule type" value="Genomic_DNA"/>
</dbReference>
<dbReference type="InterPro" id="IPR011478">
    <property type="entry name" value="DUF1585"/>
</dbReference>